<protein>
    <submittedName>
        <fullName evidence="1">Uncharacterized protein</fullName>
    </submittedName>
</protein>
<sequence>MGTGLTRSYTYRGLQISIQARQEEPRGKWAVFVAVGEACGATLYESNRHGNDFASMALAHLAGSTLGEEFVDEWIDGNATGT</sequence>
<evidence type="ECO:0000313" key="1">
    <source>
        <dbReference type="EMBL" id="VVE75885.1"/>
    </source>
</evidence>
<reference evidence="1 2" key="1">
    <citation type="submission" date="2019-08" db="EMBL/GenBank/DDBJ databases">
        <authorList>
            <person name="Peeters C."/>
        </authorList>
    </citation>
    <scope>NUCLEOTIDE SEQUENCE [LARGE SCALE GENOMIC DNA]</scope>
    <source>
        <strain evidence="1 2">LMG 31117</strain>
    </source>
</reference>
<dbReference type="Proteomes" id="UP000383122">
    <property type="component" value="Unassembled WGS sequence"/>
</dbReference>
<evidence type="ECO:0000313" key="2">
    <source>
        <dbReference type="Proteomes" id="UP000383122"/>
    </source>
</evidence>
<dbReference type="AlphaFoldDB" id="A0A5E5ATE1"/>
<name>A0A5E5ATE1_9BURK</name>
<organism evidence="1 2">
    <name type="scientific">Pandoraea anapnoica</name>
    <dbReference type="NCBI Taxonomy" id="2508301"/>
    <lineage>
        <taxon>Bacteria</taxon>
        <taxon>Pseudomonadati</taxon>
        <taxon>Pseudomonadota</taxon>
        <taxon>Betaproteobacteria</taxon>
        <taxon>Burkholderiales</taxon>
        <taxon>Burkholderiaceae</taxon>
        <taxon>Pandoraea</taxon>
    </lineage>
</organism>
<dbReference type="EMBL" id="CABPSP010000022">
    <property type="protein sequence ID" value="VVE75885.1"/>
    <property type="molecule type" value="Genomic_DNA"/>
</dbReference>
<keyword evidence="2" id="KW-1185">Reference proteome</keyword>
<gene>
    <name evidence="1" type="ORF">PAN31117_05276</name>
</gene>
<accession>A0A5E5ATE1</accession>
<proteinExistence type="predicted"/>